<gene>
    <name evidence="1" type="ORF">I5803_18820</name>
</gene>
<evidence type="ECO:0008006" key="3">
    <source>
        <dbReference type="Google" id="ProtNLM"/>
    </source>
</evidence>
<protein>
    <recommendedName>
        <fullName evidence="3">DUF4145 domain-containing protein</fullName>
    </recommendedName>
</protein>
<organism evidence="1 2">
    <name type="scientific">Caenimonas aquaedulcis</name>
    <dbReference type="NCBI Taxonomy" id="2793270"/>
    <lineage>
        <taxon>Bacteria</taxon>
        <taxon>Pseudomonadati</taxon>
        <taxon>Pseudomonadota</taxon>
        <taxon>Betaproteobacteria</taxon>
        <taxon>Burkholderiales</taxon>
        <taxon>Comamonadaceae</taxon>
        <taxon>Caenimonas</taxon>
    </lineage>
</organism>
<sequence>MADQSHLDMKYFIDRSIYNCPFCNRRHVAYSNLGRSTFSWSNEKRCDIWRVKCDSCEKVSMHLTFQSLQQEGWSNPRFRENVDLDQAFFYSVPTSFFVVDARIPRTIRELITEAEGCAKMNYLTGASACTRKAIYELLALQETTGPNYDDKIKDLAGKQPSVDLELFEILGHIKDMTSDHVHEQSWVAWDSKHLQLFLGAFKAVLHEIYVVPDEKRSRADSVRALKAQLGKAKSIGKLVEAPQTEGEGGDGAQK</sequence>
<name>A0A931H7G6_9BURK</name>
<evidence type="ECO:0000313" key="2">
    <source>
        <dbReference type="Proteomes" id="UP000651050"/>
    </source>
</evidence>
<accession>A0A931H7G6</accession>
<evidence type="ECO:0000313" key="1">
    <source>
        <dbReference type="EMBL" id="MBG9390089.1"/>
    </source>
</evidence>
<dbReference type="AlphaFoldDB" id="A0A931H7G6"/>
<comment type="caution">
    <text evidence="1">The sequence shown here is derived from an EMBL/GenBank/DDBJ whole genome shotgun (WGS) entry which is preliminary data.</text>
</comment>
<keyword evidence="2" id="KW-1185">Reference proteome</keyword>
<dbReference type="EMBL" id="JADWYS010000001">
    <property type="protein sequence ID" value="MBG9390089.1"/>
    <property type="molecule type" value="Genomic_DNA"/>
</dbReference>
<proteinExistence type="predicted"/>
<reference evidence="1" key="1">
    <citation type="submission" date="2020-11" db="EMBL/GenBank/DDBJ databases">
        <title>Bacterial whole genome sequence for Caenimonas sp. DR4.4.</title>
        <authorList>
            <person name="Le V."/>
            <person name="Ko S.-R."/>
            <person name="Ahn C.-Y."/>
            <person name="Oh H.-M."/>
        </authorList>
    </citation>
    <scope>NUCLEOTIDE SEQUENCE</scope>
    <source>
        <strain evidence="1">DR4.4</strain>
    </source>
</reference>
<dbReference type="RefSeq" id="WP_196987848.1">
    <property type="nucleotide sequence ID" value="NZ_JADWYS010000001.1"/>
</dbReference>
<dbReference type="Proteomes" id="UP000651050">
    <property type="component" value="Unassembled WGS sequence"/>
</dbReference>